<feature type="DNA-binding region" description="H-T-H motif" evidence="4">
    <location>
        <begin position="43"/>
        <end position="62"/>
    </location>
</feature>
<protein>
    <submittedName>
        <fullName evidence="7">TetR family transcriptional regulator</fullName>
    </submittedName>
</protein>
<dbReference type="Pfam" id="PF17918">
    <property type="entry name" value="TetR_C_15"/>
    <property type="match status" value="1"/>
</dbReference>
<evidence type="ECO:0000313" key="7">
    <source>
        <dbReference type="EMBL" id="BBY65037.1"/>
    </source>
</evidence>
<feature type="region of interest" description="Disordered" evidence="5">
    <location>
        <begin position="1"/>
        <end position="21"/>
    </location>
</feature>
<dbReference type="Pfam" id="PF00440">
    <property type="entry name" value="TetR_N"/>
    <property type="match status" value="1"/>
</dbReference>
<evidence type="ECO:0000256" key="1">
    <source>
        <dbReference type="ARBA" id="ARBA00023015"/>
    </source>
</evidence>
<name>A0A7I7T6Y2_9MYCO</name>
<keyword evidence="8" id="KW-1185">Reference proteome</keyword>
<dbReference type="RefSeq" id="WP_163749175.1">
    <property type="nucleotide sequence ID" value="NZ_BAABEL010000031.1"/>
</dbReference>
<evidence type="ECO:0000313" key="8">
    <source>
        <dbReference type="Proteomes" id="UP000467148"/>
    </source>
</evidence>
<proteinExistence type="predicted"/>
<dbReference type="AlphaFoldDB" id="A0A7I7T6Y2"/>
<evidence type="ECO:0000256" key="5">
    <source>
        <dbReference type="SAM" id="MobiDB-lite"/>
    </source>
</evidence>
<evidence type="ECO:0000259" key="6">
    <source>
        <dbReference type="PROSITE" id="PS50977"/>
    </source>
</evidence>
<evidence type="ECO:0000256" key="4">
    <source>
        <dbReference type="PROSITE-ProRule" id="PRU00335"/>
    </source>
</evidence>
<dbReference type="PRINTS" id="PR00455">
    <property type="entry name" value="HTHTETR"/>
</dbReference>
<keyword evidence="2 4" id="KW-0238">DNA-binding</keyword>
<dbReference type="InterPro" id="IPR001647">
    <property type="entry name" value="HTH_TetR"/>
</dbReference>
<dbReference type="EMBL" id="AP022596">
    <property type="protein sequence ID" value="BBY65037.1"/>
    <property type="molecule type" value="Genomic_DNA"/>
</dbReference>
<organism evidence="7 8">
    <name type="scientific">Mycolicibacterium helvum</name>
    <dbReference type="NCBI Taxonomy" id="1534349"/>
    <lineage>
        <taxon>Bacteria</taxon>
        <taxon>Bacillati</taxon>
        <taxon>Actinomycetota</taxon>
        <taxon>Actinomycetes</taxon>
        <taxon>Mycobacteriales</taxon>
        <taxon>Mycobacteriaceae</taxon>
        <taxon>Mycolicibacterium</taxon>
    </lineage>
</organism>
<dbReference type="SUPFAM" id="SSF46689">
    <property type="entry name" value="Homeodomain-like"/>
    <property type="match status" value="1"/>
</dbReference>
<dbReference type="GO" id="GO:0000976">
    <property type="term" value="F:transcription cis-regulatory region binding"/>
    <property type="evidence" value="ECO:0007669"/>
    <property type="project" value="TreeGrafter"/>
</dbReference>
<reference evidence="7 8" key="1">
    <citation type="journal article" date="2019" name="Emerg. Microbes Infect.">
        <title>Comprehensive subspecies identification of 175 nontuberculous mycobacteria species based on 7547 genomic profiles.</title>
        <authorList>
            <person name="Matsumoto Y."/>
            <person name="Kinjo T."/>
            <person name="Motooka D."/>
            <person name="Nabeya D."/>
            <person name="Jung N."/>
            <person name="Uechi K."/>
            <person name="Horii T."/>
            <person name="Iida T."/>
            <person name="Fujita J."/>
            <person name="Nakamura S."/>
        </authorList>
    </citation>
    <scope>NUCLEOTIDE SEQUENCE [LARGE SCALE GENOMIC DNA]</scope>
    <source>
        <strain evidence="7 8">JCM 30396</strain>
    </source>
</reference>
<gene>
    <name evidence="7" type="ORF">MHEL_32800</name>
</gene>
<feature type="domain" description="HTH tetR-type" evidence="6">
    <location>
        <begin position="20"/>
        <end position="80"/>
    </location>
</feature>
<dbReference type="Proteomes" id="UP000467148">
    <property type="component" value="Chromosome"/>
</dbReference>
<keyword evidence="1" id="KW-0805">Transcription regulation</keyword>
<dbReference type="GO" id="GO:0003700">
    <property type="term" value="F:DNA-binding transcription factor activity"/>
    <property type="evidence" value="ECO:0007669"/>
    <property type="project" value="TreeGrafter"/>
</dbReference>
<keyword evidence="3" id="KW-0804">Transcription</keyword>
<evidence type="ECO:0000256" key="3">
    <source>
        <dbReference type="ARBA" id="ARBA00023163"/>
    </source>
</evidence>
<dbReference type="PROSITE" id="PS50977">
    <property type="entry name" value="HTH_TETR_2"/>
    <property type="match status" value="1"/>
</dbReference>
<dbReference type="InterPro" id="IPR041669">
    <property type="entry name" value="TetR_C_15"/>
</dbReference>
<dbReference type="InterPro" id="IPR050109">
    <property type="entry name" value="HTH-type_TetR-like_transc_reg"/>
</dbReference>
<dbReference type="InterPro" id="IPR009057">
    <property type="entry name" value="Homeodomain-like_sf"/>
</dbReference>
<dbReference type="SUPFAM" id="SSF48498">
    <property type="entry name" value="Tetracyclin repressor-like, C-terminal domain"/>
    <property type="match status" value="1"/>
</dbReference>
<dbReference type="KEGG" id="mhev:MHEL_32800"/>
<dbReference type="PANTHER" id="PTHR30055">
    <property type="entry name" value="HTH-TYPE TRANSCRIPTIONAL REGULATOR RUTR"/>
    <property type="match status" value="1"/>
</dbReference>
<accession>A0A7I7T6Y2</accession>
<dbReference type="InterPro" id="IPR036271">
    <property type="entry name" value="Tet_transcr_reg_TetR-rel_C_sf"/>
</dbReference>
<dbReference type="Gene3D" id="1.10.357.10">
    <property type="entry name" value="Tetracycline Repressor, domain 2"/>
    <property type="match status" value="1"/>
</dbReference>
<dbReference type="PANTHER" id="PTHR30055:SF234">
    <property type="entry name" value="HTH-TYPE TRANSCRIPTIONAL REGULATOR BETI"/>
    <property type="match status" value="1"/>
</dbReference>
<sequence length="213" mass="23862">MPADQRQLRPRRRPRQRRAEETRERILDAAVKVFTEYGYARGTTNRIAEWADVSIGSLYQYYPNKDAIVVELAARHLDAGIAAANRLRDGEGPASVASVMHAVITTAIDNHRQNPEFLRVLAEEASRSKELMDKVAELRGSSVEDMHQLLTQHPEVTVEDKDTAARLVVTTIELVVHHALAAPAPVETTRFGNELVAMLTTYLTADRDLEDPR</sequence>
<evidence type="ECO:0000256" key="2">
    <source>
        <dbReference type="ARBA" id="ARBA00023125"/>
    </source>
</evidence>